<accession>A0ACC1QJN0</accession>
<reference evidence="1" key="1">
    <citation type="submission" date="2022-07" db="EMBL/GenBank/DDBJ databases">
        <title>Genome Sequence of Lecanicillium saksenae.</title>
        <authorList>
            <person name="Buettner E."/>
        </authorList>
    </citation>
    <scope>NUCLEOTIDE SEQUENCE</scope>
    <source>
        <strain evidence="1">VT-O1</strain>
    </source>
</reference>
<evidence type="ECO:0000313" key="1">
    <source>
        <dbReference type="EMBL" id="KAJ3475183.1"/>
    </source>
</evidence>
<dbReference type="EMBL" id="JANAKD010002013">
    <property type="protein sequence ID" value="KAJ3475183.1"/>
    <property type="molecule type" value="Genomic_DNA"/>
</dbReference>
<protein>
    <submittedName>
        <fullName evidence="1">Uncharacterized protein</fullName>
    </submittedName>
</protein>
<keyword evidence="2" id="KW-1185">Reference proteome</keyword>
<proteinExistence type="predicted"/>
<sequence length="163" mass="17893">MTHEIFLPAVIILFHLPHLARPSILSYQAVTPSLPQTLAFTRLHIHSNKQPASSTAAHLTLLALHSKQAKLSYGSQLSAADYRHNRHPASHASPIPVLTSTASAKRDTHTGYTASFNATNPRPPSQALQQHRFANPALFPVSRGHRCNISARPSRSVFFKSEP</sequence>
<evidence type="ECO:0000313" key="2">
    <source>
        <dbReference type="Proteomes" id="UP001148737"/>
    </source>
</evidence>
<name>A0ACC1QJN0_9HYPO</name>
<comment type="caution">
    <text evidence="1">The sequence shown here is derived from an EMBL/GenBank/DDBJ whole genome shotgun (WGS) entry which is preliminary data.</text>
</comment>
<dbReference type="Proteomes" id="UP001148737">
    <property type="component" value="Unassembled WGS sequence"/>
</dbReference>
<organism evidence="1 2">
    <name type="scientific">Lecanicillium saksenae</name>
    <dbReference type="NCBI Taxonomy" id="468837"/>
    <lineage>
        <taxon>Eukaryota</taxon>
        <taxon>Fungi</taxon>
        <taxon>Dikarya</taxon>
        <taxon>Ascomycota</taxon>
        <taxon>Pezizomycotina</taxon>
        <taxon>Sordariomycetes</taxon>
        <taxon>Hypocreomycetidae</taxon>
        <taxon>Hypocreales</taxon>
        <taxon>Cordycipitaceae</taxon>
        <taxon>Lecanicillium</taxon>
    </lineage>
</organism>
<gene>
    <name evidence="1" type="ORF">NLG97_g9548</name>
</gene>